<keyword evidence="1" id="KW-0614">Plasmid</keyword>
<dbReference type="Proteomes" id="UP000325743">
    <property type="component" value="Plasmid unnamed1"/>
</dbReference>
<name>A0A5P3VTA0_9BURK</name>
<evidence type="ECO:0000313" key="1">
    <source>
        <dbReference type="EMBL" id="QEZ48773.1"/>
    </source>
</evidence>
<accession>A0A5P3VTA0</accession>
<gene>
    <name evidence="1" type="ORF">D2917_31310</name>
</gene>
<proteinExistence type="predicted"/>
<dbReference type="AlphaFoldDB" id="A0A5P3VTA0"/>
<organism evidence="1 2">
    <name type="scientific">Cupriavidus oxalaticus</name>
    <dbReference type="NCBI Taxonomy" id="96344"/>
    <lineage>
        <taxon>Bacteria</taxon>
        <taxon>Pseudomonadati</taxon>
        <taxon>Pseudomonadota</taxon>
        <taxon>Betaproteobacteria</taxon>
        <taxon>Burkholderiales</taxon>
        <taxon>Burkholderiaceae</taxon>
        <taxon>Cupriavidus</taxon>
    </lineage>
</organism>
<reference evidence="1 2" key="1">
    <citation type="submission" date="2018-09" db="EMBL/GenBank/DDBJ databases">
        <title>Complete genome sequence of Cupriavidus oxalaticus T2, a bacterium capable of phenol tolerance and degradation.</title>
        <authorList>
            <person name="Yan J."/>
        </authorList>
    </citation>
    <scope>NUCLEOTIDE SEQUENCE [LARGE SCALE GENOMIC DNA]</scope>
    <source>
        <strain evidence="1 2">T2</strain>
        <plasmid evidence="1 2">unnamed1</plasmid>
    </source>
</reference>
<dbReference type="EMBL" id="CP032520">
    <property type="protein sequence ID" value="QEZ48773.1"/>
    <property type="molecule type" value="Genomic_DNA"/>
</dbReference>
<geneLocation type="plasmid" evidence="1">
    <name>unnamed1</name>
</geneLocation>
<sequence length="239" mass="26617">MARGYLSGAFRWDGVEIEEGDLVDIDGRVLESREFAQLLMIFSGSRVHEQAEREHGPDDRPPGTYYTTINPAVVHEGHKNRVGIYVEEDGPSLYIEGATDDEPLGIAVPVAAAVHVDHFYLRDRAPDGLGTIAFALCAMVAHRIGYRHISLIAGGGVGHDPKMIGFKFWPKVGFDADLEPGETDTSPHLAACRTVQDVVELDEAWWDQYGSQRLMEFDLAADRPSWRKLLDYLHGKEMI</sequence>
<protein>
    <submittedName>
        <fullName evidence="1">Uncharacterized protein</fullName>
    </submittedName>
</protein>
<evidence type="ECO:0000313" key="2">
    <source>
        <dbReference type="Proteomes" id="UP000325743"/>
    </source>
</evidence>